<keyword evidence="1" id="KW-0106">Calcium</keyword>
<proteinExistence type="predicted"/>
<feature type="coiled-coil region" evidence="2">
    <location>
        <begin position="18"/>
        <end position="52"/>
    </location>
</feature>
<feature type="coiled-coil region" evidence="2">
    <location>
        <begin position="251"/>
        <end position="278"/>
    </location>
</feature>
<dbReference type="AlphaFoldDB" id="A0AA36JGD0"/>
<reference evidence="4" key="1">
    <citation type="submission" date="2023-08" db="EMBL/GenBank/DDBJ databases">
        <authorList>
            <person name="Chen Y."/>
            <person name="Shah S."/>
            <person name="Dougan E. K."/>
            <person name="Thang M."/>
            <person name="Chan C."/>
        </authorList>
    </citation>
    <scope>NUCLEOTIDE SEQUENCE</scope>
</reference>
<evidence type="ECO:0000256" key="1">
    <source>
        <dbReference type="ARBA" id="ARBA00022837"/>
    </source>
</evidence>
<feature type="coiled-coil region" evidence="2">
    <location>
        <begin position="326"/>
        <end position="353"/>
    </location>
</feature>
<keyword evidence="2" id="KW-0175">Coiled coil</keyword>
<sequence length="585" mass="65882">MLARSPMLRPIGMTTKSVPVTQEQVEAAQETLQDFEETLSSFEQAVQEFQASNKNREKAQLSLAEVKLLESESEDFQGKLTEFNTAMKERIALHAGEFQSAGLPMEVRRGWLEAVSRSTRARQQAHEAQEKGRVTRENATQLVKKEMLRVARSQMGPDAGKEAVQGAQQLVQACEEKAEPFVGIPQNKEEGEMEWIAKEIESMVGTAREGIAGAREQLAGERIESVEVEEDIKEDFQAFLQEEAKRSEMCLGQLERRLGRVQNLVANYQRDIQRERNKQTIEELKPQILEQAQALDFAAAEAEVSKAIKAAEEASSPSKKLELMTVEELQAAMEQMTQKVADAESSLKSIEEQICPVEDQDELVKKALQKYVLSQMKSVGSKLSFLQQRLARPKEALEKCRQLIRKKESFRIKSLQVKAMKLMDIFREDQAGKGLEGLPSTDIFRVMDSDGDGLISKEEFIQFFLDLEPLLEDKQQHLKASLEDLERLFSFGLGKEQGLTLQGMEKLVIRFMKVVRPTPLTKNLQVVPGETLRELQLGELLEVLGGPQQSSQKLPRVMCRAKGQVGWATISGNVGTVFLRDFQPE</sequence>
<dbReference type="EMBL" id="CAUJNA010003546">
    <property type="protein sequence ID" value="CAJ1404503.1"/>
    <property type="molecule type" value="Genomic_DNA"/>
</dbReference>
<dbReference type="InterPro" id="IPR011992">
    <property type="entry name" value="EF-hand-dom_pair"/>
</dbReference>
<gene>
    <name evidence="4" type="ORF">EVOR1521_LOCUS26930</name>
</gene>
<keyword evidence="5" id="KW-1185">Reference proteome</keyword>
<evidence type="ECO:0000313" key="4">
    <source>
        <dbReference type="EMBL" id="CAJ1404503.1"/>
    </source>
</evidence>
<comment type="caution">
    <text evidence="4">The sequence shown here is derived from an EMBL/GenBank/DDBJ whole genome shotgun (WGS) entry which is preliminary data.</text>
</comment>
<dbReference type="SUPFAM" id="SSF47473">
    <property type="entry name" value="EF-hand"/>
    <property type="match status" value="1"/>
</dbReference>
<dbReference type="Pfam" id="PF13202">
    <property type="entry name" value="EF-hand_5"/>
    <property type="match status" value="1"/>
</dbReference>
<dbReference type="PROSITE" id="PS50222">
    <property type="entry name" value="EF_HAND_2"/>
    <property type="match status" value="1"/>
</dbReference>
<evidence type="ECO:0000259" key="3">
    <source>
        <dbReference type="PROSITE" id="PS50222"/>
    </source>
</evidence>
<organism evidence="4 5">
    <name type="scientific">Effrenium voratum</name>
    <dbReference type="NCBI Taxonomy" id="2562239"/>
    <lineage>
        <taxon>Eukaryota</taxon>
        <taxon>Sar</taxon>
        <taxon>Alveolata</taxon>
        <taxon>Dinophyceae</taxon>
        <taxon>Suessiales</taxon>
        <taxon>Symbiodiniaceae</taxon>
        <taxon>Effrenium</taxon>
    </lineage>
</organism>
<dbReference type="Gene3D" id="1.10.238.10">
    <property type="entry name" value="EF-hand"/>
    <property type="match status" value="1"/>
</dbReference>
<name>A0AA36JGD0_9DINO</name>
<evidence type="ECO:0000313" key="5">
    <source>
        <dbReference type="Proteomes" id="UP001178507"/>
    </source>
</evidence>
<protein>
    <recommendedName>
        <fullName evidence="3">EF-hand domain-containing protein</fullName>
    </recommendedName>
</protein>
<dbReference type="GO" id="GO:0005509">
    <property type="term" value="F:calcium ion binding"/>
    <property type="evidence" value="ECO:0007669"/>
    <property type="project" value="InterPro"/>
</dbReference>
<dbReference type="InterPro" id="IPR002048">
    <property type="entry name" value="EF_hand_dom"/>
</dbReference>
<evidence type="ECO:0000256" key="2">
    <source>
        <dbReference type="SAM" id="Coils"/>
    </source>
</evidence>
<feature type="domain" description="EF-hand" evidence="3">
    <location>
        <begin position="442"/>
        <end position="470"/>
    </location>
</feature>
<dbReference type="InterPro" id="IPR018247">
    <property type="entry name" value="EF_Hand_1_Ca_BS"/>
</dbReference>
<dbReference type="PROSITE" id="PS00018">
    <property type="entry name" value="EF_HAND_1"/>
    <property type="match status" value="1"/>
</dbReference>
<dbReference type="Proteomes" id="UP001178507">
    <property type="component" value="Unassembled WGS sequence"/>
</dbReference>
<accession>A0AA36JGD0</accession>